<sequence length="242" mass="26579">MSGRRVVPVAAQRTQRPPLDRRGSGGRSPLPFPRDCLGACSWTQYSRRDGTRTVDIVPYRAGGLSRWDMGRGVVLFKGGRISGLSSCFLFCINEQVFNQQNKSLTFFPPTTTPTIKMKGDCGCSGASSCNCGSSLTLTIHQHTTGVALDPAPTMTISADPTTSPNAHTPERNNMRKINKIAMDIRERDKKSILREYSNHHQLPNHSTALRPLPRATLPLSAHHTIMSTQIQANSTTCHQRPA</sequence>
<name>A0A0G4KVW7_VERLO</name>
<reference evidence="2 3" key="1">
    <citation type="submission" date="2015-05" db="EMBL/GenBank/DDBJ databases">
        <authorList>
            <person name="Wang D.B."/>
            <person name="Wang M."/>
        </authorList>
    </citation>
    <scope>NUCLEOTIDE SEQUENCE [LARGE SCALE GENOMIC DNA]</scope>
    <source>
        <strain evidence="2">VL1</strain>
    </source>
</reference>
<protein>
    <submittedName>
        <fullName evidence="2">Uncharacterized protein</fullName>
    </submittedName>
</protein>
<dbReference type="AlphaFoldDB" id="A0A0G4KVW7"/>
<feature type="region of interest" description="Disordered" evidence="1">
    <location>
        <begin position="1"/>
        <end position="30"/>
    </location>
</feature>
<gene>
    <name evidence="2" type="ORF">BN1708_010982</name>
</gene>
<evidence type="ECO:0000313" key="3">
    <source>
        <dbReference type="Proteomes" id="UP000044602"/>
    </source>
</evidence>
<proteinExistence type="predicted"/>
<organism evidence="2 3">
    <name type="scientific">Verticillium longisporum</name>
    <name type="common">Verticillium dahliae var. longisporum</name>
    <dbReference type="NCBI Taxonomy" id="100787"/>
    <lineage>
        <taxon>Eukaryota</taxon>
        <taxon>Fungi</taxon>
        <taxon>Dikarya</taxon>
        <taxon>Ascomycota</taxon>
        <taxon>Pezizomycotina</taxon>
        <taxon>Sordariomycetes</taxon>
        <taxon>Hypocreomycetidae</taxon>
        <taxon>Glomerellales</taxon>
        <taxon>Plectosphaerellaceae</taxon>
        <taxon>Verticillium</taxon>
    </lineage>
</organism>
<accession>A0A0G4KVW7</accession>
<dbReference type="Proteomes" id="UP000044602">
    <property type="component" value="Unassembled WGS sequence"/>
</dbReference>
<evidence type="ECO:0000256" key="1">
    <source>
        <dbReference type="SAM" id="MobiDB-lite"/>
    </source>
</evidence>
<keyword evidence="3" id="KW-1185">Reference proteome</keyword>
<dbReference type="EMBL" id="CVQH01005113">
    <property type="protein sequence ID" value="CRK13929.1"/>
    <property type="molecule type" value="Genomic_DNA"/>
</dbReference>
<evidence type="ECO:0000313" key="2">
    <source>
        <dbReference type="EMBL" id="CRK13929.1"/>
    </source>
</evidence>